<name>A0A9Q0N1L2_9DIPT</name>
<gene>
    <name evidence="1" type="ORF">Bhyg_06425</name>
</gene>
<dbReference type="EMBL" id="WJQU01000002">
    <property type="protein sequence ID" value="KAJ6641486.1"/>
    <property type="molecule type" value="Genomic_DNA"/>
</dbReference>
<comment type="caution">
    <text evidence="1">The sequence shown here is derived from an EMBL/GenBank/DDBJ whole genome shotgun (WGS) entry which is preliminary data.</text>
</comment>
<proteinExistence type="predicted"/>
<evidence type="ECO:0000313" key="1">
    <source>
        <dbReference type="EMBL" id="KAJ6641486.1"/>
    </source>
</evidence>
<sequence>MNEFIIGSKITSTPVKSKSNRETLNLSQIQKMPYGELLKQIKGRPSIHEWRNKP</sequence>
<protein>
    <submittedName>
        <fullName evidence="1">Uncharacterized protein</fullName>
    </submittedName>
</protein>
<dbReference type="Proteomes" id="UP001151699">
    <property type="component" value="Chromosome B"/>
</dbReference>
<evidence type="ECO:0000313" key="2">
    <source>
        <dbReference type="Proteomes" id="UP001151699"/>
    </source>
</evidence>
<organism evidence="1 2">
    <name type="scientific">Pseudolycoriella hygida</name>
    <dbReference type="NCBI Taxonomy" id="35572"/>
    <lineage>
        <taxon>Eukaryota</taxon>
        <taxon>Metazoa</taxon>
        <taxon>Ecdysozoa</taxon>
        <taxon>Arthropoda</taxon>
        <taxon>Hexapoda</taxon>
        <taxon>Insecta</taxon>
        <taxon>Pterygota</taxon>
        <taxon>Neoptera</taxon>
        <taxon>Endopterygota</taxon>
        <taxon>Diptera</taxon>
        <taxon>Nematocera</taxon>
        <taxon>Sciaroidea</taxon>
        <taxon>Sciaridae</taxon>
        <taxon>Pseudolycoriella</taxon>
    </lineage>
</organism>
<feature type="non-terminal residue" evidence="1">
    <location>
        <position position="54"/>
    </location>
</feature>
<accession>A0A9Q0N1L2</accession>
<dbReference type="AlphaFoldDB" id="A0A9Q0N1L2"/>
<reference evidence="1" key="1">
    <citation type="submission" date="2022-07" db="EMBL/GenBank/DDBJ databases">
        <authorList>
            <person name="Trinca V."/>
            <person name="Uliana J.V.C."/>
            <person name="Torres T.T."/>
            <person name="Ward R.J."/>
            <person name="Monesi N."/>
        </authorList>
    </citation>
    <scope>NUCLEOTIDE SEQUENCE</scope>
    <source>
        <strain evidence="1">HSMRA1968</strain>
        <tissue evidence="1">Whole embryos</tissue>
    </source>
</reference>
<keyword evidence="2" id="KW-1185">Reference proteome</keyword>